<dbReference type="PANTHER" id="PTHR30466">
    <property type="entry name" value="FLAVIN REDUCTASE"/>
    <property type="match status" value="1"/>
</dbReference>
<keyword evidence="5" id="KW-1185">Reference proteome</keyword>
<protein>
    <recommendedName>
        <fullName evidence="3">Flavin reductase like domain-containing protein</fullName>
    </recommendedName>
</protein>
<name>A0A073JC65_9RHOB</name>
<reference evidence="4 5" key="1">
    <citation type="submission" date="2014-01" db="EMBL/GenBank/DDBJ databases">
        <title>Sulfitobacter sp. H3 (MCCC 1A00686) Genome Sequencing.</title>
        <authorList>
            <person name="Lai Q."/>
            <person name="Hong Z."/>
        </authorList>
    </citation>
    <scope>NUCLEOTIDE SEQUENCE [LARGE SCALE GENOMIC DNA]</scope>
    <source>
        <strain evidence="4 5">H3</strain>
    </source>
</reference>
<evidence type="ECO:0000256" key="2">
    <source>
        <dbReference type="ARBA" id="ARBA00023002"/>
    </source>
</evidence>
<dbReference type="InterPro" id="IPR050268">
    <property type="entry name" value="NADH-dep_flavin_reductase"/>
</dbReference>
<dbReference type="EMBL" id="JAMD01000007">
    <property type="protein sequence ID" value="KEJ95322.1"/>
    <property type="molecule type" value="Genomic_DNA"/>
</dbReference>
<dbReference type="Pfam" id="PF01613">
    <property type="entry name" value="Flavin_Reduct"/>
    <property type="match status" value="1"/>
</dbReference>
<proteinExistence type="inferred from homology"/>
<dbReference type="GO" id="GO:0010181">
    <property type="term" value="F:FMN binding"/>
    <property type="evidence" value="ECO:0007669"/>
    <property type="project" value="InterPro"/>
</dbReference>
<dbReference type="Gene3D" id="2.30.110.10">
    <property type="entry name" value="Electron Transport, Fmn-binding Protein, Chain A"/>
    <property type="match status" value="1"/>
</dbReference>
<dbReference type="Proteomes" id="UP000027746">
    <property type="component" value="Unassembled WGS sequence"/>
</dbReference>
<comment type="similarity">
    <text evidence="1">Belongs to the non-flavoprotein flavin reductase family.</text>
</comment>
<keyword evidence="2" id="KW-0560">Oxidoreductase</keyword>
<evidence type="ECO:0000259" key="3">
    <source>
        <dbReference type="SMART" id="SM00903"/>
    </source>
</evidence>
<accession>A0A073JC65</accession>
<comment type="caution">
    <text evidence="4">The sequence shown here is derived from an EMBL/GenBank/DDBJ whole genome shotgun (WGS) entry which is preliminary data.</text>
</comment>
<evidence type="ECO:0000313" key="5">
    <source>
        <dbReference type="Proteomes" id="UP000027746"/>
    </source>
</evidence>
<sequence length="168" mass="17902">MSNPPDTDTVSPAEYKHAMRRVVSSVAVVTTQTQTERDGLTATAICSATTMPPTILVCVNRKASALHLIQSSGIFAVNFLSDAHSSLARAFSTRGLTGETRMGAGTWTKFVTGAPVLPDALSSFDCVLEKSMTCGAHEVLFGRVVAVACTEDSALLYRDGFFRRVAPE</sequence>
<dbReference type="InterPro" id="IPR012349">
    <property type="entry name" value="Split_barrel_FMN-bd"/>
</dbReference>
<dbReference type="InterPro" id="IPR002563">
    <property type="entry name" value="Flavin_Rdtase-like_dom"/>
</dbReference>
<dbReference type="AlphaFoldDB" id="A0A073JC65"/>
<gene>
    <name evidence="4" type="ORF">SUH3_22615</name>
</gene>
<dbReference type="GO" id="GO:0042602">
    <property type="term" value="F:riboflavin reductase (NADPH) activity"/>
    <property type="evidence" value="ECO:0007669"/>
    <property type="project" value="TreeGrafter"/>
</dbReference>
<dbReference type="PANTHER" id="PTHR30466:SF11">
    <property type="entry name" value="FLAVIN-DEPENDENT MONOOXYGENASE, REDUCTASE SUBUNIT HSAB"/>
    <property type="match status" value="1"/>
</dbReference>
<dbReference type="SUPFAM" id="SSF50475">
    <property type="entry name" value="FMN-binding split barrel"/>
    <property type="match status" value="1"/>
</dbReference>
<organism evidence="4 5">
    <name type="scientific">Pseudosulfitobacter pseudonitzschiae</name>
    <dbReference type="NCBI Taxonomy" id="1402135"/>
    <lineage>
        <taxon>Bacteria</taxon>
        <taxon>Pseudomonadati</taxon>
        <taxon>Pseudomonadota</taxon>
        <taxon>Alphaproteobacteria</taxon>
        <taxon>Rhodobacterales</taxon>
        <taxon>Roseobacteraceae</taxon>
        <taxon>Pseudosulfitobacter</taxon>
    </lineage>
</organism>
<feature type="domain" description="Flavin reductase like" evidence="3">
    <location>
        <begin position="19"/>
        <end position="164"/>
    </location>
</feature>
<evidence type="ECO:0000313" key="4">
    <source>
        <dbReference type="EMBL" id="KEJ95322.1"/>
    </source>
</evidence>
<dbReference type="SMART" id="SM00903">
    <property type="entry name" value="Flavin_Reduct"/>
    <property type="match status" value="1"/>
</dbReference>
<evidence type="ECO:0000256" key="1">
    <source>
        <dbReference type="ARBA" id="ARBA00008898"/>
    </source>
</evidence>